<feature type="signal peptide" evidence="2">
    <location>
        <begin position="1"/>
        <end position="20"/>
    </location>
</feature>
<organism evidence="3 4">
    <name type="scientific">Knufia obscura</name>
    <dbReference type="NCBI Taxonomy" id="1635080"/>
    <lineage>
        <taxon>Eukaryota</taxon>
        <taxon>Fungi</taxon>
        <taxon>Dikarya</taxon>
        <taxon>Ascomycota</taxon>
        <taxon>Pezizomycotina</taxon>
        <taxon>Eurotiomycetes</taxon>
        <taxon>Chaetothyriomycetidae</taxon>
        <taxon>Chaetothyriales</taxon>
        <taxon>Trichomeriaceae</taxon>
        <taxon>Knufia</taxon>
    </lineage>
</organism>
<dbReference type="GeneID" id="89999726"/>
<protein>
    <submittedName>
        <fullName evidence="3">Uncharacterized protein</fullName>
    </submittedName>
</protein>
<comment type="caution">
    <text evidence="3">The sequence shown here is derived from an EMBL/GenBank/DDBJ whole genome shotgun (WGS) entry which is preliminary data.</text>
</comment>
<keyword evidence="2" id="KW-0732">Signal</keyword>
<feature type="region of interest" description="Disordered" evidence="1">
    <location>
        <begin position="133"/>
        <end position="176"/>
    </location>
</feature>
<keyword evidence="4" id="KW-1185">Reference proteome</keyword>
<gene>
    <name evidence="3" type="ORF">PMZ80_006277</name>
</gene>
<feature type="chain" id="PRO_5047442148" evidence="2">
    <location>
        <begin position="21"/>
        <end position="176"/>
    </location>
</feature>
<name>A0ABR0RL61_9EURO</name>
<proteinExistence type="predicted"/>
<evidence type="ECO:0000256" key="1">
    <source>
        <dbReference type="SAM" id="MobiDB-lite"/>
    </source>
</evidence>
<evidence type="ECO:0000256" key="2">
    <source>
        <dbReference type="SAM" id="SignalP"/>
    </source>
</evidence>
<dbReference type="EMBL" id="JAVHJV010000007">
    <property type="protein sequence ID" value="KAK5941000.1"/>
    <property type="molecule type" value="Genomic_DNA"/>
</dbReference>
<accession>A0ABR0RL61</accession>
<dbReference type="RefSeq" id="XP_064729090.1">
    <property type="nucleotide sequence ID" value="XM_064874690.1"/>
</dbReference>
<dbReference type="Proteomes" id="UP001334248">
    <property type="component" value="Unassembled WGS sequence"/>
</dbReference>
<evidence type="ECO:0000313" key="4">
    <source>
        <dbReference type="Proteomes" id="UP001334248"/>
    </source>
</evidence>
<sequence length="176" mass="18991">MPSKLPLLLLLASTIPLTLAADPTTGIRYCADPDLHGTCWDDPFDKQKCIKIRDPNIWGDKGSSFKIYEPNTECWLHAQDTCQDINPKDAFLIPGDALMDWDGRFVYKAYPCFKKNDGTNGAVGGQMAAQISAAANAGSKREAMPAPEGTPTGTVSRRPPPLAAKASAVKMKPKQG</sequence>
<evidence type="ECO:0000313" key="3">
    <source>
        <dbReference type="EMBL" id="KAK5941000.1"/>
    </source>
</evidence>
<reference evidence="3 4" key="1">
    <citation type="journal article" date="2023" name="Res Sq">
        <title>Genomic and morphological characterization of Knufia obscura isolated from the Mars 2020 spacecraft assembly facility.</title>
        <authorList>
            <person name="Chander A.M."/>
            <person name="Teixeira M.M."/>
            <person name="Singh N.K."/>
            <person name="Williams M.P."/>
            <person name="Parker C.W."/>
            <person name="Leo P."/>
            <person name="Stajich J.E."/>
            <person name="Torok T."/>
            <person name="Tighe S."/>
            <person name="Mason C.E."/>
            <person name="Venkateswaran K."/>
        </authorList>
    </citation>
    <scope>NUCLEOTIDE SEQUENCE [LARGE SCALE GENOMIC DNA]</scope>
    <source>
        <strain evidence="3 4">CCFEE 5817</strain>
    </source>
</reference>